<accession>A0A8J3SR94</accession>
<dbReference type="RefSeq" id="WP_204069853.1">
    <property type="nucleotide sequence ID" value="NZ_BOOJ01000108.1"/>
</dbReference>
<dbReference type="EMBL" id="BOOJ01000108">
    <property type="protein sequence ID" value="GIH97874.1"/>
    <property type="molecule type" value="Genomic_DNA"/>
</dbReference>
<dbReference type="PANTHER" id="PTHR33495:SF2">
    <property type="entry name" value="ANTI-SIGMA FACTOR ANTAGONIST TM_1081-RELATED"/>
    <property type="match status" value="1"/>
</dbReference>
<dbReference type="Pfam" id="PF01740">
    <property type="entry name" value="STAS"/>
    <property type="match status" value="1"/>
</dbReference>
<evidence type="ECO:0000256" key="2">
    <source>
        <dbReference type="RuleBase" id="RU003749"/>
    </source>
</evidence>
<reference evidence="4 5" key="1">
    <citation type="submission" date="2021-01" db="EMBL/GenBank/DDBJ databases">
        <title>Whole genome shotgun sequence of Planobispora siamensis NBRC 107568.</title>
        <authorList>
            <person name="Komaki H."/>
            <person name="Tamura T."/>
        </authorList>
    </citation>
    <scope>NUCLEOTIDE SEQUENCE [LARGE SCALE GENOMIC DNA]</scope>
    <source>
        <strain evidence="4 5">NBRC 107568</strain>
    </source>
</reference>
<dbReference type="GO" id="GO:0043856">
    <property type="term" value="F:anti-sigma factor antagonist activity"/>
    <property type="evidence" value="ECO:0007669"/>
    <property type="project" value="InterPro"/>
</dbReference>
<dbReference type="Gene3D" id="3.30.750.24">
    <property type="entry name" value="STAS domain"/>
    <property type="match status" value="1"/>
</dbReference>
<dbReference type="InterPro" id="IPR036513">
    <property type="entry name" value="STAS_dom_sf"/>
</dbReference>
<dbReference type="SUPFAM" id="SSF52091">
    <property type="entry name" value="SpoIIaa-like"/>
    <property type="match status" value="1"/>
</dbReference>
<evidence type="ECO:0000313" key="5">
    <source>
        <dbReference type="Proteomes" id="UP000619788"/>
    </source>
</evidence>
<evidence type="ECO:0000313" key="4">
    <source>
        <dbReference type="EMBL" id="GIH97874.1"/>
    </source>
</evidence>
<dbReference type="NCBIfam" id="TIGR00377">
    <property type="entry name" value="ant_ant_sig"/>
    <property type="match status" value="1"/>
</dbReference>
<keyword evidence="5" id="KW-1185">Reference proteome</keyword>
<dbReference type="AlphaFoldDB" id="A0A8J3SR94"/>
<comment type="similarity">
    <text evidence="1 2">Belongs to the anti-sigma-factor antagonist family.</text>
</comment>
<dbReference type="InterPro" id="IPR002645">
    <property type="entry name" value="STAS_dom"/>
</dbReference>
<dbReference type="PROSITE" id="PS50801">
    <property type="entry name" value="STAS"/>
    <property type="match status" value="1"/>
</dbReference>
<gene>
    <name evidence="4" type="ORF">Psi01_85040</name>
</gene>
<sequence length="133" mass="14001">MVPPDDTAFEVVLGEPGECTVVHIHGAFDWVTSPPLKANVERLWDSLRGGCLVLDLGPMSFCDSTGVGTLIELLNGCRERGVRLVLAAPPAYLRGMLTTTGLIELFEVTETVEQALQGSAGGEAGAGHPSPSR</sequence>
<dbReference type="Proteomes" id="UP000619788">
    <property type="component" value="Unassembled WGS sequence"/>
</dbReference>
<evidence type="ECO:0000259" key="3">
    <source>
        <dbReference type="PROSITE" id="PS50801"/>
    </source>
</evidence>
<proteinExistence type="inferred from homology"/>
<dbReference type="InterPro" id="IPR003658">
    <property type="entry name" value="Anti-sigma_ant"/>
</dbReference>
<feature type="domain" description="STAS" evidence="3">
    <location>
        <begin position="21"/>
        <end position="119"/>
    </location>
</feature>
<evidence type="ECO:0000256" key="1">
    <source>
        <dbReference type="ARBA" id="ARBA00009013"/>
    </source>
</evidence>
<dbReference type="PANTHER" id="PTHR33495">
    <property type="entry name" value="ANTI-SIGMA FACTOR ANTAGONIST TM_1081-RELATED-RELATED"/>
    <property type="match status" value="1"/>
</dbReference>
<organism evidence="4 5">
    <name type="scientific">Planobispora siamensis</name>
    <dbReference type="NCBI Taxonomy" id="936338"/>
    <lineage>
        <taxon>Bacteria</taxon>
        <taxon>Bacillati</taxon>
        <taxon>Actinomycetota</taxon>
        <taxon>Actinomycetes</taxon>
        <taxon>Streptosporangiales</taxon>
        <taxon>Streptosporangiaceae</taxon>
        <taxon>Planobispora</taxon>
    </lineage>
</organism>
<name>A0A8J3SR94_9ACTN</name>
<comment type="caution">
    <text evidence="4">The sequence shown here is derived from an EMBL/GenBank/DDBJ whole genome shotgun (WGS) entry which is preliminary data.</text>
</comment>
<protein>
    <recommendedName>
        <fullName evidence="2">Anti-sigma factor antagonist</fullName>
    </recommendedName>
</protein>
<dbReference type="CDD" id="cd07043">
    <property type="entry name" value="STAS_anti-anti-sigma_factors"/>
    <property type="match status" value="1"/>
</dbReference>